<protein>
    <submittedName>
        <fullName evidence="2">Transcriptional regulator</fullName>
    </submittedName>
</protein>
<gene>
    <name evidence="2" type="ORF">C4N18_07195</name>
</gene>
<dbReference type="EMBL" id="CP028103">
    <property type="protein sequence ID" value="AVQ31005.1"/>
    <property type="molecule type" value="Genomic_DNA"/>
</dbReference>
<dbReference type="Pfam" id="PF12674">
    <property type="entry name" value="Zn_ribbon_2"/>
    <property type="match status" value="1"/>
</dbReference>
<dbReference type="GeneID" id="77467776"/>
<sequence length="88" mass="10387">MNEKYCQSCGMPMGNTDELYGTNADGKKNSDYCIYCFENGKFKDDVTMNEMIEFCVPHMAEAHPEITEEKARQMMKEFFPHLKRWKKD</sequence>
<organism evidence="2 3">
    <name type="scientific">Fusobacterium varium ATCC 27725</name>
    <dbReference type="NCBI Taxonomy" id="469618"/>
    <lineage>
        <taxon>Bacteria</taxon>
        <taxon>Fusobacteriati</taxon>
        <taxon>Fusobacteriota</taxon>
        <taxon>Fusobacteriia</taxon>
        <taxon>Fusobacteriales</taxon>
        <taxon>Fusobacteriaceae</taxon>
        <taxon>Fusobacterium</taxon>
    </lineage>
</organism>
<feature type="domain" description="Putative zinc ribbon" evidence="1">
    <location>
        <begin position="5"/>
        <end position="86"/>
    </location>
</feature>
<dbReference type="RefSeq" id="WP_005950672.1">
    <property type="nucleotide sequence ID" value="NZ_CP028103.1"/>
</dbReference>
<dbReference type="Proteomes" id="UP000241238">
    <property type="component" value="Chromosome"/>
</dbReference>
<accession>A0ABN5JG88</accession>
<evidence type="ECO:0000313" key="3">
    <source>
        <dbReference type="Proteomes" id="UP000241238"/>
    </source>
</evidence>
<dbReference type="InterPro" id="IPR025868">
    <property type="entry name" value="Zn_ribbon_dom_put"/>
</dbReference>
<proteinExistence type="predicted"/>
<reference evidence="3" key="1">
    <citation type="journal article" date="2018" name="MSphere">
        <title>Fusobacterium Genomics Using MinION and Illumina Sequencing Enables Genome Completion and Correction.</title>
        <authorList>
            <person name="Todd S.M."/>
            <person name="Settlage R.E."/>
            <person name="Lahmers K.K."/>
            <person name="Slade D.J."/>
        </authorList>
    </citation>
    <scope>NUCLEOTIDE SEQUENCE [LARGE SCALE GENOMIC DNA]</scope>
    <source>
        <strain evidence="3">ATCC 27725</strain>
    </source>
</reference>
<evidence type="ECO:0000259" key="1">
    <source>
        <dbReference type="Pfam" id="PF12674"/>
    </source>
</evidence>
<name>A0ABN5JG88_FUSVA</name>
<keyword evidence="3" id="KW-1185">Reference proteome</keyword>
<evidence type="ECO:0000313" key="2">
    <source>
        <dbReference type="EMBL" id="AVQ31005.1"/>
    </source>
</evidence>